<feature type="compositionally biased region" description="Basic and acidic residues" evidence="9">
    <location>
        <begin position="8"/>
        <end position="19"/>
    </location>
</feature>
<dbReference type="PANTHER" id="PTHR11255">
    <property type="entry name" value="DIACYLGLYCEROL KINASE"/>
    <property type="match status" value="1"/>
</dbReference>
<evidence type="ECO:0000256" key="4">
    <source>
        <dbReference type="ARBA" id="ARBA00022741"/>
    </source>
</evidence>
<dbReference type="SMART" id="SM00045">
    <property type="entry name" value="DAGKa"/>
    <property type="match status" value="1"/>
</dbReference>
<evidence type="ECO:0000313" key="12">
    <source>
        <dbReference type="Proteomes" id="UP000827721"/>
    </source>
</evidence>
<dbReference type="EC" id="2.7.1.107" evidence="8"/>
<dbReference type="PANTHER" id="PTHR11255:SF98">
    <property type="entry name" value="DIACYLGLYCEROL KINASE 5"/>
    <property type="match status" value="1"/>
</dbReference>
<keyword evidence="6 8" id="KW-0067">ATP-binding</keyword>
<evidence type="ECO:0000256" key="2">
    <source>
        <dbReference type="ARBA" id="ARBA00011245"/>
    </source>
</evidence>
<feature type="region of interest" description="Disordered" evidence="9">
    <location>
        <begin position="702"/>
        <end position="731"/>
    </location>
</feature>
<keyword evidence="12" id="KW-1185">Reference proteome</keyword>
<feature type="domain" description="DAGKc" evidence="10">
    <location>
        <begin position="292"/>
        <end position="452"/>
    </location>
</feature>
<dbReference type="InterPro" id="IPR037607">
    <property type="entry name" value="DGK"/>
</dbReference>
<evidence type="ECO:0000256" key="6">
    <source>
        <dbReference type="ARBA" id="ARBA00022840"/>
    </source>
</evidence>
<feature type="compositionally biased region" description="Acidic residues" evidence="9">
    <location>
        <begin position="719"/>
        <end position="728"/>
    </location>
</feature>
<dbReference type="Pfam" id="PF00781">
    <property type="entry name" value="DAGK_cat"/>
    <property type="match status" value="1"/>
</dbReference>
<dbReference type="SMART" id="SM00046">
    <property type="entry name" value="DAGKc"/>
    <property type="match status" value="1"/>
</dbReference>
<gene>
    <name evidence="11" type="ORF">JRO89_XS01G0162400</name>
</gene>
<dbReference type="InterPro" id="IPR017438">
    <property type="entry name" value="ATP-NAD_kinase_N"/>
</dbReference>
<dbReference type="PROSITE" id="PS50146">
    <property type="entry name" value="DAGK"/>
    <property type="match status" value="1"/>
</dbReference>
<dbReference type="Gene3D" id="3.40.50.10330">
    <property type="entry name" value="Probable inorganic polyphosphate/atp-NAD kinase, domain 1"/>
    <property type="match status" value="1"/>
</dbReference>
<proteinExistence type="inferred from homology"/>
<evidence type="ECO:0000256" key="1">
    <source>
        <dbReference type="ARBA" id="ARBA00009280"/>
    </source>
</evidence>
<dbReference type="Pfam" id="PF00609">
    <property type="entry name" value="DAGK_acc"/>
    <property type="match status" value="1"/>
</dbReference>
<comment type="similarity">
    <text evidence="1 8">Belongs to the eukaryotic diacylglycerol kinase family.</text>
</comment>
<dbReference type="InterPro" id="IPR000756">
    <property type="entry name" value="Diacylglycerol_kin_accessory"/>
</dbReference>
<feature type="region of interest" description="Disordered" evidence="9">
    <location>
        <begin position="1"/>
        <end position="43"/>
    </location>
</feature>
<dbReference type="Proteomes" id="UP000827721">
    <property type="component" value="Unassembled WGS sequence"/>
</dbReference>
<accession>A0ABQ8IK53</accession>
<comment type="catalytic activity">
    <reaction evidence="8">
        <text>a 1,2-diacyl-sn-glycerol + ATP = a 1,2-diacyl-sn-glycero-3-phosphate + ADP + H(+)</text>
        <dbReference type="Rhea" id="RHEA:10272"/>
        <dbReference type="ChEBI" id="CHEBI:15378"/>
        <dbReference type="ChEBI" id="CHEBI:17815"/>
        <dbReference type="ChEBI" id="CHEBI:30616"/>
        <dbReference type="ChEBI" id="CHEBI:58608"/>
        <dbReference type="ChEBI" id="CHEBI:456216"/>
        <dbReference type="EC" id="2.7.1.107"/>
    </reaction>
</comment>
<sequence>MRNSIPCGKERQEKQDSLKDNSGIATTNGEKAAQLPLVPPKGKEKMTVDSQQVSAGCHGGKSPDLHSGFQAVNAGEMLKDVSAENRGCNLAAVVGKESIDLNTKVAETGAIEEAKSMAMDIESTGLNNFSVEPGPNNYVKPCLGGVGQLSESKSCLGGVGQLSETKSCLGGVGQLNETKSCLGGVGQLSDASKQSLAHATPCIVVSQDRVKTPTWKRQARSKGLLCTSSEADLACSKRQYVESKLVADSLDRKKQRAARMGESDEESKFLKEFYIPGYILSPEASFVSVPDVPHCPVLVFINSKSGGQLGGDLLVTYRSLLNEKQLNVTKFQVFDLGEEAPDTTLRRIYLNLEKLKANGDEYAINFQERLRIIVAGGDGTAGWLLGVVCDLRLSHPPPIATVPLGTGNNLPFAFGWGKKNPGTDRQSVLLFLKQVKAAREMKIDNWHIQMRMKVPKEGACDPIAPLELPHSLHAFHRVSPSDELNKEGYHTFRGGFWNYFSMGMDAQVSYAFHSERKLHPEKFKNQLVNQSTYAKLGCTQGWFFASLCHPSSRNIAQLAKVKIMKKHGQWQDLEIPSSIRSIVCLNLPSFSGGLNPWGTPNSRKTRDRDLTPPYVDDGYLEVVGFRDAWHGLVLLAPKGHGTRLAQAHRILFEFHKGGADHTFMRIDGEPWKQPLPVDDDTVVVEISHLGQVNMLATHDCRSKSMYDPTSPRNHGSEEQNSDEDDSVLVEEQRKFGAADTFKFPDDVDISQLS</sequence>
<protein>
    <recommendedName>
        <fullName evidence="8">Diacylglycerol kinase</fullName>
        <shortName evidence="8">DAG kinase</shortName>
        <ecNumber evidence="8">2.7.1.107</ecNumber>
    </recommendedName>
</protein>
<dbReference type="EMBL" id="JAFEMO010000001">
    <property type="protein sequence ID" value="KAH7576848.1"/>
    <property type="molecule type" value="Genomic_DNA"/>
</dbReference>
<evidence type="ECO:0000313" key="11">
    <source>
        <dbReference type="EMBL" id="KAH7576848.1"/>
    </source>
</evidence>
<evidence type="ECO:0000259" key="10">
    <source>
        <dbReference type="PROSITE" id="PS50146"/>
    </source>
</evidence>
<keyword evidence="5 8" id="KW-0418">Kinase</keyword>
<dbReference type="InterPro" id="IPR016064">
    <property type="entry name" value="NAD/diacylglycerol_kinase_sf"/>
</dbReference>
<comment type="caution">
    <text evidence="11">The sequence shown here is derived from an EMBL/GenBank/DDBJ whole genome shotgun (WGS) entry which is preliminary data.</text>
</comment>
<evidence type="ECO:0000256" key="5">
    <source>
        <dbReference type="ARBA" id="ARBA00022777"/>
    </source>
</evidence>
<dbReference type="Gene3D" id="2.60.200.40">
    <property type="match status" value="1"/>
</dbReference>
<dbReference type="SUPFAM" id="SSF111331">
    <property type="entry name" value="NAD kinase/diacylglycerol kinase-like"/>
    <property type="match status" value="1"/>
</dbReference>
<evidence type="ECO:0000256" key="3">
    <source>
        <dbReference type="ARBA" id="ARBA00022679"/>
    </source>
</evidence>
<comment type="subunit">
    <text evidence="2">Monomer.</text>
</comment>
<dbReference type="InterPro" id="IPR001206">
    <property type="entry name" value="Diacylglycerol_kinase_cat_dom"/>
</dbReference>
<reference evidence="11 12" key="1">
    <citation type="submission" date="2021-02" db="EMBL/GenBank/DDBJ databases">
        <title>Plant Genome Project.</title>
        <authorList>
            <person name="Zhang R.-G."/>
        </authorList>
    </citation>
    <scope>NUCLEOTIDE SEQUENCE [LARGE SCALE GENOMIC DNA]</scope>
    <source>
        <tissue evidence="11">Leaves</tissue>
    </source>
</reference>
<keyword evidence="7" id="KW-0346">Stress response</keyword>
<organism evidence="11 12">
    <name type="scientific">Xanthoceras sorbifolium</name>
    <dbReference type="NCBI Taxonomy" id="99658"/>
    <lineage>
        <taxon>Eukaryota</taxon>
        <taxon>Viridiplantae</taxon>
        <taxon>Streptophyta</taxon>
        <taxon>Embryophyta</taxon>
        <taxon>Tracheophyta</taxon>
        <taxon>Spermatophyta</taxon>
        <taxon>Magnoliopsida</taxon>
        <taxon>eudicotyledons</taxon>
        <taxon>Gunneridae</taxon>
        <taxon>Pentapetalae</taxon>
        <taxon>rosids</taxon>
        <taxon>malvids</taxon>
        <taxon>Sapindales</taxon>
        <taxon>Sapindaceae</taxon>
        <taxon>Xanthoceroideae</taxon>
        <taxon>Xanthoceras</taxon>
    </lineage>
</organism>
<evidence type="ECO:0000256" key="9">
    <source>
        <dbReference type="SAM" id="MobiDB-lite"/>
    </source>
</evidence>
<keyword evidence="3 8" id="KW-0808">Transferase</keyword>
<evidence type="ECO:0000256" key="8">
    <source>
        <dbReference type="RuleBase" id="RU361128"/>
    </source>
</evidence>
<name>A0ABQ8IK53_9ROSI</name>
<keyword evidence="4 8" id="KW-0547">Nucleotide-binding</keyword>
<evidence type="ECO:0000256" key="7">
    <source>
        <dbReference type="ARBA" id="ARBA00023016"/>
    </source>
</evidence>